<evidence type="ECO:0000256" key="1">
    <source>
        <dbReference type="SAM" id="Phobius"/>
    </source>
</evidence>
<name>A0A210Q797_MIZYE</name>
<dbReference type="Proteomes" id="UP000242188">
    <property type="component" value="Unassembled WGS sequence"/>
</dbReference>
<gene>
    <name evidence="2" type="ORF">KP79_PYT23848</name>
</gene>
<organism evidence="2 3">
    <name type="scientific">Mizuhopecten yessoensis</name>
    <name type="common">Japanese scallop</name>
    <name type="synonym">Patinopecten yessoensis</name>
    <dbReference type="NCBI Taxonomy" id="6573"/>
    <lineage>
        <taxon>Eukaryota</taxon>
        <taxon>Metazoa</taxon>
        <taxon>Spiralia</taxon>
        <taxon>Lophotrochozoa</taxon>
        <taxon>Mollusca</taxon>
        <taxon>Bivalvia</taxon>
        <taxon>Autobranchia</taxon>
        <taxon>Pteriomorphia</taxon>
        <taxon>Pectinida</taxon>
        <taxon>Pectinoidea</taxon>
        <taxon>Pectinidae</taxon>
        <taxon>Mizuhopecten</taxon>
    </lineage>
</organism>
<dbReference type="Gene3D" id="2.60.120.260">
    <property type="entry name" value="Galactose-binding domain-like"/>
    <property type="match status" value="1"/>
</dbReference>
<feature type="transmembrane region" description="Helical" evidence="1">
    <location>
        <begin position="189"/>
        <end position="208"/>
    </location>
</feature>
<dbReference type="OrthoDB" id="6102375at2759"/>
<dbReference type="EMBL" id="NEDP02004717">
    <property type="protein sequence ID" value="OWF44617.1"/>
    <property type="molecule type" value="Genomic_DNA"/>
</dbReference>
<keyword evidence="1" id="KW-0812">Transmembrane</keyword>
<evidence type="ECO:0000313" key="2">
    <source>
        <dbReference type="EMBL" id="OWF44617.1"/>
    </source>
</evidence>
<reference evidence="2 3" key="1">
    <citation type="journal article" date="2017" name="Nat. Ecol. Evol.">
        <title>Scallop genome provides insights into evolution of bilaterian karyotype and development.</title>
        <authorList>
            <person name="Wang S."/>
            <person name="Zhang J."/>
            <person name="Jiao W."/>
            <person name="Li J."/>
            <person name="Xun X."/>
            <person name="Sun Y."/>
            <person name="Guo X."/>
            <person name="Huan P."/>
            <person name="Dong B."/>
            <person name="Zhang L."/>
            <person name="Hu X."/>
            <person name="Sun X."/>
            <person name="Wang J."/>
            <person name="Zhao C."/>
            <person name="Wang Y."/>
            <person name="Wang D."/>
            <person name="Huang X."/>
            <person name="Wang R."/>
            <person name="Lv J."/>
            <person name="Li Y."/>
            <person name="Zhang Z."/>
            <person name="Liu B."/>
            <person name="Lu W."/>
            <person name="Hui Y."/>
            <person name="Liang J."/>
            <person name="Zhou Z."/>
            <person name="Hou R."/>
            <person name="Li X."/>
            <person name="Liu Y."/>
            <person name="Li H."/>
            <person name="Ning X."/>
            <person name="Lin Y."/>
            <person name="Zhao L."/>
            <person name="Xing Q."/>
            <person name="Dou J."/>
            <person name="Li Y."/>
            <person name="Mao J."/>
            <person name="Guo H."/>
            <person name="Dou H."/>
            <person name="Li T."/>
            <person name="Mu C."/>
            <person name="Jiang W."/>
            <person name="Fu Q."/>
            <person name="Fu X."/>
            <person name="Miao Y."/>
            <person name="Liu J."/>
            <person name="Yu Q."/>
            <person name="Li R."/>
            <person name="Liao H."/>
            <person name="Li X."/>
            <person name="Kong Y."/>
            <person name="Jiang Z."/>
            <person name="Chourrout D."/>
            <person name="Li R."/>
            <person name="Bao Z."/>
        </authorList>
    </citation>
    <scope>NUCLEOTIDE SEQUENCE [LARGE SCALE GENOMIC DNA]</scope>
    <source>
        <strain evidence="2 3">PY_sf001</strain>
    </source>
</reference>
<comment type="caution">
    <text evidence="2">The sequence shown here is derived from an EMBL/GenBank/DDBJ whole genome shotgun (WGS) entry which is preliminary data.</text>
</comment>
<sequence length="222" mass="24249">MVNITNRLNEDAYPNVAERLRQFETCLSNSTVNTLNDRSHFHTQKDPLGSGETRSYPFESAGQVVLINKLDYNTDALTLCEVQVFAEVCSIVTTTSSAESIQSASTSFELTAQPPNCEEVAFAPTPESPSTGRRCLCRNRANVSIPITDEEVLARIETLKATLTVDKKTTSASKRKLISATDGRTSSKIIGAVGIVMLCVPVVFIVAMDLSRCVSWWSGLHN</sequence>
<evidence type="ECO:0000313" key="3">
    <source>
        <dbReference type="Proteomes" id="UP000242188"/>
    </source>
</evidence>
<protein>
    <submittedName>
        <fullName evidence="2">Uncharacterized protein</fullName>
    </submittedName>
</protein>
<keyword evidence="1" id="KW-0472">Membrane</keyword>
<keyword evidence="1" id="KW-1133">Transmembrane helix</keyword>
<keyword evidence="3" id="KW-1185">Reference proteome</keyword>
<proteinExistence type="predicted"/>
<dbReference type="AlphaFoldDB" id="A0A210Q797"/>
<accession>A0A210Q797</accession>